<organism evidence="4 5">
    <name type="scientific">Parasulfitobacter algicola</name>
    <dbReference type="NCBI Taxonomy" id="2614809"/>
    <lineage>
        <taxon>Bacteria</taxon>
        <taxon>Pseudomonadati</taxon>
        <taxon>Pseudomonadota</taxon>
        <taxon>Alphaproteobacteria</taxon>
        <taxon>Rhodobacterales</taxon>
        <taxon>Roseobacteraceae</taxon>
        <taxon>Parasulfitobacter</taxon>
    </lineage>
</organism>
<evidence type="ECO:0000256" key="2">
    <source>
        <dbReference type="ARBA" id="ARBA00022801"/>
    </source>
</evidence>
<dbReference type="InterPro" id="IPR038592">
    <property type="entry name" value="CheD-like_sf"/>
</dbReference>
<keyword evidence="1 3" id="KW-0145">Chemotaxis</keyword>
<dbReference type="CDD" id="cd16352">
    <property type="entry name" value="CheD"/>
    <property type="match status" value="1"/>
</dbReference>
<dbReference type="Gene3D" id="3.30.1330.200">
    <property type="match status" value="1"/>
</dbReference>
<dbReference type="HAMAP" id="MF_01440">
    <property type="entry name" value="CheD"/>
    <property type="match status" value="1"/>
</dbReference>
<dbReference type="EMBL" id="JABUFE010000012">
    <property type="protein sequence ID" value="NSX56338.1"/>
    <property type="molecule type" value="Genomic_DNA"/>
</dbReference>
<protein>
    <recommendedName>
        <fullName evidence="3">Probable chemoreceptor glutamine deamidase CheD</fullName>
        <ecNumber evidence="3">3.5.1.44</ecNumber>
    </recommendedName>
</protein>
<name>A0ABX2J012_9RHOB</name>
<sequence>MTTTEFHMDQTVVKHLSQGDYEVSHDPNVMFSTTLGSCVSVCMWDSVLKFGGMNHMLLPDHQKNKTNWEINDVHAMELLVNALIKKGATKRNLQAKVFGGARMVKGLSEIGMQNGVFAMKFLTQENIPCLAESLGGDRARRLQFWPTTGRVRQRFVKSADPIVASAAPKPMAAGGDLELF</sequence>
<comment type="similarity">
    <text evidence="3">Belongs to the CheD family.</text>
</comment>
<keyword evidence="2 3" id="KW-0378">Hydrolase</keyword>
<dbReference type="PANTHER" id="PTHR35147:SF2">
    <property type="entry name" value="CHEMORECEPTOR GLUTAMINE DEAMIDASE CHED-RELATED"/>
    <property type="match status" value="1"/>
</dbReference>
<evidence type="ECO:0000256" key="3">
    <source>
        <dbReference type="HAMAP-Rule" id="MF_01440"/>
    </source>
</evidence>
<dbReference type="EC" id="3.5.1.44" evidence="3"/>
<comment type="caution">
    <text evidence="4">The sequence shown here is derived from an EMBL/GenBank/DDBJ whole genome shotgun (WGS) entry which is preliminary data.</text>
</comment>
<evidence type="ECO:0000313" key="4">
    <source>
        <dbReference type="EMBL" id="NSX56338.1"/>
    </source>
</evidence>
<dbReference type="RefSeq" id="WP_174139494.1">
    <property type="nucleotide sequence ID" value="NZ_JABUFE010000012.1"/>
</dbReference>
<keyword evidence="5" id="KW-1185">Reference proteome</keyword>
<dbReference type="SUPFAM" id="SSF64438">
    <property type="entry name" value="CNF1/YfiH-like putative cysteine hydrolases"/>
    <property type="match status" value="1"/>
</dbReference>
<dbReference type="InterPro" id="IPR005659">
    <property type="entry name" value="Chemorcpt_Glu_NH3ase_CheD"/>
</dbReference>
<gene>
    <name evidence="3" type="primary">cheD</name>
    <name evidence="4" type="ORF">HRQ87_16230</name>
</gene>
<dbReference type="Proteomes" id="UP000777935">
    <property type="component" value="Unassembled WGS sequence"/>
</dbReference>
<comment type="catalytic activity">
    <reaction evidence="3">
        <text>L-glutaminyl-[protein] + H2O = L-glutamyl-[protein] + NH4(+)</text>
        <dbReference type="Rhea" id="RHEA:16441"/>
        <dbReference type="Rhea" id="RHEA-COMP:10207"/>
        <dbReference type="Rhea" id="RHEA-COMP:10208"/>
        <dbReference type="ChEBI" id="CHEBI:15377"/>
        <dbReference type="ChEBI" id="CHEBI:28938"/>
        <dbReference type="ChEBI" id="CHEBI:29973"/>
        <dbReference type="ChEBI" id="CHEBI:30011"/>
        <dbReference type="EC" id="3.5.1.44"/>
    </reaction>
</comment>
<comment type="function">
    <text evidence="3">Probably deamidates glutamine residues to glutamate on methyl-accepting chemotaxis receptors (MCPs), playing an important role in chemotaxis.</text>
</comment>
<reference evidence="4 5" key="1">
    <citation type="submission" date="2020-06" db="EMBL/GenBank/DDBJ databases">
        <title>Sulfitobacter algicola sp. nov., isolated from green algae.</title>
        <authorList>
            <person name="Wang C."/>
        </authorList>
    </citation>
    <scope>NUCLEOTIDE SEQUENCE [LARGE SCALE GENOMIC DNA]</scope>
    <source>
        <strain evidence="4 5">1151</strain>
    </source>
</reference>
<proteinExistence type="inferred from homology"/>
<accession>A0ABX2J012</accession>
<evidence type="ECO:0000313" key="5">
    <source>
        <dbReference type="Proteomes" id="UP000777935"/>
    </source>
</evidence>
<dbReference type="InterPro" id="IPR011324">
    <property type="entry name" value="Cytotoxic_necrot_fac-like_cat"/>
</dbReference>
<dbReference type="Pfam" id="PF03975">
    <property type="entry name" value="CheD"/>
    <property type="match status" value="1"/>
</dbReference>
<dbReference type="PANTHER" id="PTHR35147">
    <property type="entry name" value="CHEMORECEPTOR GLUTAMINE DEAMIDASE CHED-RELATED"/>
    <property type="match status" value="1"/>
</dbReference>
<evidence type="ECO:0000256" key="1">
    <source>
        <dbReference type="ARBA" id="ARBA00022500"/>
    </source>
</evidence>